<keyword evidence="4 7" id="KW-0456">Lyase</keyword>
<keyword evidence="3 6" id="KW-0862">Zinc</keyword>
<dbReference type="SUPFAM" id="SSF53056">
    <property type="entry name" value="beta-carbonic anhydrase, cab"/>
    <property type="match status" value="1"/>
</dbReference>
<evidence type="ECO:0000256" key="6">
    <source>
        <dbReference type="PIRSR" id="PIRSR601765-1"/>
    </source>
</evidence>
<dbReference type="OrthoDB" id="9797527at2"/>
<dbReference type="GO" id="GO:0008270">
    <property type="term" value="F:zinc ion binding"/>
    <property type="evidence" value="ECO:0007669"/>
    <property type="project" value="UniProtKB-UniRule"/>
</dbReference>
<evidence type="ECO:0000313" key="9">
    <source>
        <dbReference type="Proteomes" id="UP000094291"/>
    </source>
</evidence>
<comment type="caution">
    <text evidence="8">The sequence shown here is derived from an EMBL/GenBank/DDBJ whole genome shotgun (WGS) entry which is preliminary data.</text>
</comment>
<comment type="catalytic activity">
    <reaction evidence="5 7">
        <text>hydrogencarbonate + H(+) = CO2 + H2O</text>
        <dbReference type="Rhea" id="RHEA:10748"/>
        <dbReference type="ChEBI" id="CHEBI:15377"/>
        <dbReference type="ChEBI" id="CHEBI:15378"/>
        <dbReference type="ChEBI" id="CHEBI:16526"/>
        <dbReference type="ChEBI" id="CHEBI:17544"/>
        <dbReference type="EC" id="4.2.1.1"/>
    </reaction>
</comment>
<dbReference type="STRING" id="197479.BFW38_07285"/>
<dbReference type="Pfam" id="PF00484">
    <property type="entry name" value="Pro_CA"/>
    <property type="match status" value="1"/>
</dbReference>
<keyword evidence="2 6" id="KW-0479">Metal-binding</keyword>
<evidence type="ECO:0000256" key="2">
    <source>
        <dbReference type="ARBA" id="ARBA00022723"/>
    </source>
</evidence>
<dbReference type="PANTHER" id="PTHR11002">
    <property type="entry name" value="CARBONIC ANHYDRASE"/>
    <property type="match status" value="1"/>
</dbReference>
<dbReference type="NCBIfam" id="NF007756">
    <property type="entry name" value="PRK10437.1"/>
    <property type="match status" value="1"/>
</dbReference>
<dbReference type="PROSITE" id="PS00705">
    <property type="entry name" value="PROK_CO2_ANHYDRASE_2"/>
    <property type="match status" value="1"/>
</dbReference>
<proteinExistence type="inferred from homology"/>
<feature type="binding site" evidence="6">
    <location>
        <position position="42"/>
    </location>
    <ligand>
        <name>Zn(2+)</name>
        <dbReference type="ChEBI" id="CHEBI:29105"/>
    </ligand>
</feature>
<evidence type="ECO:0000313" key="8">
    <source>
        <dbReference type="EMBL" id="ODC03380.1"/>
    </source>
</evidence>
<protein>
    <recommendedName>
        <fullName evidence="7">Carbonic anhydrase</fullName>
        <ecNumber evidence="7">4.2.1.1</ecNumber>
    </recommendedName>
    <alternativeName>
        <fullName evidence="7">Carbonate dehydratase</fullName>
    </alternativeName>
</protein>
<evidence type="ECO:0000256" key="4">
    <source>
        <dbReference type="ARBA" id="ARBA00023239"/>
    </source>
</evidence>
<dbReference type="GO" id="GO:0015976">
    <property type="term" value="P:carbon utilization"/>
    <property type="evidence" value="ECO:0007669"/>
    <property type="project" value="InterPro"/>
</dbReference>
<reference evidence="8 9" key="1">
    <citation type="submission" date="2016-08" db="EMBL/GenBank/DDBJ databases">
        <authorList>
            <person name="Seilhamer J.J."/>
        </authorList>
    </citation>
    <scope>NUCLEOTIDE SEQUENCE [LARGE SCALE GENOMIC DNA]</scope>
    <source>
        <strain evidence="8 9">PH27A</strain>
    </source>
</reference>
<evidence type="ECO:0000256" key="1">
    <source>
        <dbReference type="ARBA" id="ARBA00006217"/>
    </source>
</evidence>
<dbReference type="Gene3D" id="3.40.1050.10">
    <property type="entry name" value="Carbonic anhydrase"/>
    <property type="match status" value="1"/>
</dbReference>
<sequence>MCDIDQLFKQNREWAAQISAQDPDFFHRLSQQQNPDFFWIGCSDSRVPANQITGLEPGEVFVHRNVANIVHHNDMNVLSSLQFAVDVLKVEHVMIVGHYDCGGVRSALSNSQYGLVDYWINSIRDLYLLHQKSLEKMDFDDQVDRMCELNVMAQVANVCRNKIVQRAWARDQKLSIHGFCYGLKDGLLKNLDVSVSSVEEVPAVYRFDPVLSQASPTED</sequence>
<evidence type="ECO:0000256" key="7">
    <source>
        <dbReference type="RuleBase" id="RU003956"/>
    </source>
</evidence>
<dbReference type="Proteomes" id="UP000094291">
    <property type="component" value="Unassembled WGS sequence"/>
</dbReference>
<feature type="binding site" evidence="6">
    <location>
        <position position="44"/>
    </location>
    <ligand>
        <name>Zn(2+)</name>
        <dbReference type="ChEBI" id="CHEBI:29105"/>
    </ligand>
</feature>
<dbReference type="InterPro" id="IPR015892">
    <property type="entry name" value="Carbonic_anhydrase_CS"/>
</dbReference>
<feature type="binding site" evidence="6">
    <location>
        <position position="98"/>
    </location>
    <ligand>
        <name>Zn(2+)</name>
        <dbReference type="ChEBI" id="CHEBI:29105"/>
    </ligand>
</feature>
<evidence type="ECO:0000256" key="5">
    <source>
        <dbReference type="ARBA" id="ARBA00048348"/>
    </source>
</evidence>
<dbReference type="CDD" id="cd00883">
    <property type="entry name" value="beta_CA_cladeA"/>
    <property type="match status" value="1"/>
</dbReference>
<dbReference type="EMBL" id="MDTQ01000001">
    <property type="protein sequence ID" value="ODC03380.1"/>
    <property type="molecule type" value="Genomic_DNA"/>
</dbReference>
<comment type="function">
    <text evidence="7">Reversible hydration of carbon dioxide.</text>
</comment>
<dbReference type="InterPro" id="IPR036874">
    <property type="entry name" value="Carbonic_anhydrase_sf"/>
</dbReference>
<dbReference type="SMART" id="SM00947">
    <property type="entry name" value="Pro_CA"/>
    <property type="match status" value="1"/>
</dbReference>
<dbReference type="InterPro" id="IPR001765">
    <property type="entry name" value="Carbonic_anhydrase"/>
</dbReference>
<name>A0A1E2V8P6_9GAMM</name>
<dbReference type="PANTHER" id="PTHR11002:SF76">
    <property type="entry name" value="CARBONIC ANHYDRASE"/>
    <property type="match status" value="1"/>
</dbReference>
<dbReference type="FunFam" id="3.40.1050.10:FF:000001">
    <property type="entry name" value="Carbonic anhydrase"/>
    <property type="match status" value="1"/>
</dbReference>
<organism evidence="8 9">
    <name type="scientific">Terasakiispira papahanaumokuakeensis</name>
    <dbReference type="NCBI Taxonomy" id="197479"/>
    <lineage>
        <taxon>Bacteria</taxon>
        <taxon>Pseudomonadati</taxon>
        <taxon>Pseudomonadota</taxon>
        <taxon>Gammaproteobacteria</taxon>
        <taxon>Oceanospirillales</taxon>
        <taxon>Terasakiispira</taxon>
    </lineage>
</organism>
<keyword evidence="9" id="KW-1185">Reference proteome</keyword>
<dbReference type="AlphaFoldDB" id="A0A1E2V8P6"/>
<dbReference type="GO" id="GO:0004089">
    <property type="term" value="F:carbonate dehydratase activity"/>
    <property type="evidence" value="ECO:0007669"/>
    <property type="project" value="UniProtKB-UniRule"/>
</dbReference>
<comment type="similarity">
    <text evidence="1 7">Belongs to the beta-class carbonic anhydrase family.</text>
</comment>
<evidence type="ECO:0000256" key="3">
    <source>
        <dbReference type="ARBA" id="ARBA00022833"/>
    </source>
</evidence>
<accession>A0A1E2V8P6</accession>
<feature type="binding site" evidence="6">
    <location>
        <position position="101"/>
    </location>
    <ligand>
        <name>Zn(2+)</name>
        <dbReference type="ChEBI" id="CHEBI:29105"/>
    </ligand>
</feature>
<dbReference type="PROSITE" id="PS00704">
    <property type="entry name" value="PROK_CO2_ANHYDRASE_1"/>
    <property type="match status" value="1"/>
</dbReference>
<dbReference type="EC" id="4.2.1.1" evidence="7"/>
<dbReference type="RefSeq" id="WP_068997796.1">
    <property type="nucleotide sequence ID" value="NZ_MDTQ01000001.1"/>
</dbReference>
<comment type="cofactor">
    <cofactor evidence="6">
        <name>Zn(2+)</name>
        <dbReference type="ChEBI" id="CHEBI:29105"/>
    </cofactor>
    <text evidence="6">Binds 1 zinc ion per subunit.</text>
</comment>
<gene>
    <name evidence="8" type="ORF">BFW38_07285</name>
</gene>